<evidence type="ECO:0000313" key="1">
    <source>
        <dbReference type="EMBL" id="MBB5083593.1"/>
    </source>
</evidence>
<name>A0A7W8ACI3_9ACTN</name>
<evidence type="ECO:0000313" key="2">
    <source>
        <dbReference type="Proteomes" id="UP000568380"/>
    </source>
</evidence>
<organism evidence="1 2">
    <name type="scientific">Nonomuraea endophytica</name>
    <dbReference type="NCBI Taxonomy" id="714136"/>
    <lineage>
        <taxon>Bacteria</taxon>
        <taxon>Bacillati</taxon>
        <taxon>Actinomycetota</taxon>
        <taxon>Actinomycetes</taxon>
        <taxon>Streptosporangiales</taxon>
        <taxon>Streptosporangiaceae</taxon>
        <taxon>Nonomuraea</taxon>
    </lineage>
</organism>
<proteinExistence type="predicted"/>
<dbReference type="EMBL" id="JACHIN010000018">
    <property type="protein sequence ID" value="MBB5083593.1"/>
    <property type="molecule type" value="Genomic_DNA"/>
</dbReference>
<dbReference type="Proteomes" id="UP000568380">
    <property type="component" value="Unassembled WGS sequence"/>
</dbReference>
<protein>
    <submittedName>
        <fullName evidence="1">Uncharacterized protein</fullName>
    </submittedName>
</protein>
<accession>A0A7W8ACI3</accession>
<comment type="caution">
    <text evidence="1">The sequence shown here is derived from an EMBL/GenBank/DDBJ whole genome shotgun (WGS) entry which is preliminary data.</text>
</comment>
<keyword evidence="2" id="KW-1185">Reference proteome</keyword>
<sequence length="53" mass="5939">MLPGRGRTLARLTFRAAEVVACQIEMLEDRIEALRGRRPGLAHRVAGSRRARP</sequence>
<reference evidence="1 2" key="1">
    <citation type="submission" date="2020-08" db="EMBL/GenBank/DDBJ databases">
        <title>Genomic Encyclopedia of Type Strains, Phase IV (KMG-IV): sequencing the most valuable type-strain genomes for metagenomic binning, comparative biology and taxonomic classification.</title>
        <authorList>
            <person name="Goeker M."/>
        </authorList>
    </citation>
    <scope>NUCLEOTIDE SEQUENCE [LARGE SCALE GENOMIC DNA]</scope>
    <source>
        <strain evidence="1 2">DSM 45385</strain>
    </source>
</reference>
<dbReference type="AlphaFoldDB" id="A0A7W8ACI3"/>
<dbReference type="RefSeq" id="WP_184972852.1">
    <property type="nucleotide sequence ID" value="NZ_JACHIN010000018.1"/>
</dbReference>
<gene>
    <name evidence="1" type="ORF">HNR40_009098</name>
</gene>